<dbReference type="Proteomes" id="UP000308600">
    <property type="component" value="Unassembled WGS sequence"/>
</dbReference>
<dbReference type="EMBL" id="ML208936">
    <property type="protein sequence ID" value="TFK59592.1"/>
    <property type="molecule type" value="Genomic_DNA"/>
</dbReference>
<sequence length="446" mass="50492">MYLFCQPIDIDQRLLNPFVLEILPTAIMADLQAQIGETMKHTLKRMHLRIDAPDLQLWKLCVDCTTLSQEIIDIIFSDSPSERGNGIVQLLQPYNQVSAYWNESPKVASIALLVKLPAPSEDSLGPAKKRQRIDETQEDRDIEAARKAPRPSSAAVVGDFIDEQNKRPVLNGRPFNNFGPPIGLFHPVFNSFRAALTSQEPLYAAHRFSLILLLSESELRIKCYCPTIILAIAGPWLCVLGGIYLNQAVVRPLTDYIWLGGDIFNPNRLTSASRLFSALRSAILELEIYYNSIKSSPPIPITLTPDPFPFVRGYGSQTFTYLSRFKMRSDKLLYKAKLDESHRLVVVKFVSQYNARAHRLLAQHNLAPHLHYASLEDQSAPMYGGRYMIVMDFVDDESPMKSLSQEEFKQISQAIELLHSQDLVFGDLRRPNILIKGVCVMLIDFD</sequence>
<evidence type="ECO:0000313" key="2">
    <source>
        <dbReference type="Proteomes" id="UP000308600"/>
    </source>
</evidence>
<protein>
    <submittedName>
        <fullName evidence="1">Uncharacterized protein</fullName>
    </submittedName>
</protein>
<name>A0ACD3A213_9AGAR</name>
<reference evidence="1 2" key="1">
    <citation type="journal article" date="2019" name="Nat. Ecol. Evol.">
        <title>Megaphylogeny resolves global patterns of mushroom evolution.</title>
        <authorList>
            <person name="Varga T."/>
            <person name="Krizsan K."/>
            <person name="Foldi C."/>
            <person name="Dima B."/>
            <person name="Sanchez-Garcia M."/>
            <person name="Sanchez-Ramirez S."/>
            <person name="Szollosi G.J."/>
            <person name="Szarkandi J.G."/>
            <person name="Papp V."/>
            <person name="Albert L."/>
            <person name="Andreopoulos W."/>
            <person name="Angelini C."/>
            <person name="Antonin V."/>
            <person name="Barry K.W."/>
            <person name="Bougher N.L."/>
            <person name="Buchanan P."/>
            <person name="Buyck B."/>
            <person name="Bense V."/>
            <person name="Catcheside P."/>
            <person name="Chovatia M."/>
            <person name="Cooper J."/>
            <person name="Damon W."/>
            <person name="Desjardin D."/>
            <person name="Finy P."/>
            <person name="Geml J."/>
            <person name="Haridas S."/>
            <person name="Hughes K."/>
            <person name="Justo A."/>
            <person name="Karasinski D."/>
            <person name="Kautmanova I."/>
            <person name="Kiss B."/>
            <person name="Kocsube S."/>
            <person name="Kotiranta H."/>
            <person name="LaButti K.M."/>
            <person name="Lechner B.E."/>
            <person name="Liimatainen K."/>
            <person name="Lipzen A."/>
            <person name="Lukacs Z."/>
            <person name="Mihaltcheva S."/>
            <person name="Morgado L.N."/>
            <person name="Niskanen T."/>
            <person name="Noordeloos M.E."/>
            <person name="Ohm R.A."/>
            <person name="Ortiz-Santana B."/>
            <person name="Ovrebo C."/>
            <person name="Racz N."/>
            <person name="Riley R."/>
            <person name="Savchenko A."/>
            <person name="Shiryaev A."/>
            <person name="Soop K."/>
            <person name="Spirin V."/>
            <person name="Szebenyi C."/>
            <person name="Tomsovsky M."/>
            <person name="Tulloss R.E."/>
            <person name="Uehling J."/>
            <person name="Grigoriev I.V."/>
            <person name="Vagvolgyi C."/>
            <person name="Papp T."/>
            <person name="Martin F.M."/>
            <person name="Miettinen O."/>
            <person name="Hibbett D.S."/>
            <person name="Nagy L.G."/>
        </authorList>
    </citation>
    <scope>NUCLEOTIDE SEQUENCE [LARGE SCALE GENOMIC DNA]</scope>
    <source>
        <strain evidence="1 2">NL-1719</strain>
    </source>
</reference>
<evidence type="ECO:0000313" key="1">
    <source>
        <dbReference type="EMBL" id="TFK59592.1"/>
    </source>
</evidence>
<proteinExistence type="predicted"/>
<accession>A0ACD3A213</accession>
<gene>
    <name evidence="1" type="ORF">BDN72DRAFT_883895</name>
</gene>
<organism evidence="1 2">
    <name type="scientific">Pluteus cervinus</name>
    <dbReference type="NCBI Taxonomy" id="181527"/>
    <lineage>
        <taxon>Eukaryota</taxon>
        <taxon>Fungi</taxon>
        <taxon>Dikarya</taxon>
        <taxon>Basidiomycota</taxon>
        <taxon>Agaricomycotina</taxon>
        <taxon>Agaricomycetes</taxon>
        <taxon>Agaricomycetidae</taxon>
        <taxon>Agaricales</taxon>
        <taxon>Pluteineae</taxon>
        <taxon>Pluteaceae</taxon>
        <taxon>Pluteus</taxon>
    </lineage>
</organism>
<keyword evidence="2" id="KW-1185">Reference proteome</keyword>